<keyword evidence="1" id="KW-1133">Transmembrane helix</keyword>
<protein>
    <submittedName>
        <fullName evidence="2">Uncharacterized protein</fullName>
    </submittedName>
</protein>
<dbReference type="EMBL" id="BRYB01002233">
    <property type="protein sequence ID" value="GMI41649.1"/>
    <property type="molecule type" value="Genomic_DNA"/>
</dbReference>
<name>A0ABQ6N784_9STRA</name>
<gene>
    <name evidence="2" type="ORF">TeGR_g1719</name>
</gene>
<accession>A0ABQ6N784</accession>
<proteinExistence type="predicted"/>
<keyword evidence="3" id="KW-1185">Reference proteome</keyword>
<evidence type="ECO:0000256" key="1">
    <source>
        <dbReference type="SAM" id="Phobius"/>
    </source>
</evidence>
<keyword evidence="1" id="KW-0812">Transmembrane</keyword>
<sequence length="127" mass="13311">MGHLPPSIISAASLTPALVSEMESARVAFWLCLFGAAGSGSMGRQVISLKLSKAKAAEGGAFDNPTAGPLLGAAALALLVVVVGLADYFAFYHLWRGWFPMWPGLGNLPASLLDPERGVAAIPKYWL</sequence>
<dbReference type="Proteomes" id="UP001165060">
    <property type="component" value="Unassembled WGS sequence"/>
</dbReference>
<evidence type="ECO:0000313" key="2">
    <source>
        <dbReference type="EMBL" id="GMI41649.1"/>
    </source>
</evidence>
<reference evidence="2 3" key="1">
    <citation type="journal article" date="2023" name="Commun. Biol.">
        <title>Genome analysis of Parmales, the sister group of diatoms, reveals the evolutionary specialization of diatoms from phago-mixotrophs to photoautotrophs.</title>
        <authorList>
            <person name="Ban H."/>
            <person name="Sato S."/>
            <person name="Yoshikawa S."/>
            <person name="Yamada K."/>
            <person name="Nakamura Y."/>
            <person name="Ichinomiya M."/>
            <person name="Sato N."/>
            <person name="Blanc-Mathieu R."/>
            <person name="Endo H."/>
            <person name="Kuwata A."/>
            <person name="Ogata H."/>
        </authorList>
    </citation>
    <scope>NUCLEOTIDE SEQUENCE [LARGE SCALE GENOMIC DNA]</scope>
</reference>
<keyword evidence="1" id="KW-0472">Membrane</keyword>
<comment type="caution">
    <text evidence="2">The sequence shown here is derived from an EMBL/GenBank/DDBJ whole genome shotgun (WGS) entry which is preliminary data.</text>
</comment>
<evidence type="ECO:0000313" key="3">
    <source>
        <dbReference type="Proteomes" id="UP001165060"/>
    </source>
</evidence>
<feature type="transmembrane region" description="Helical" evidence="1">
    <location>
        <begin position="68"/>
        <end position="95"/>
    </location>
</feature>
<organism evidence="2 3">
    <name type="scientific">Tetraparma gracilis</name>
    <dbReference type="NCBI Taxonomy" id="2962635"/>
    <lineage>
        <taxon>Eukaryota</taxon>
        <taxon>Sar</taxon>
        <taxon>Stramenopiles</taxon>
        <taxon>Ochrophyta</taxon>
        <taxon>Bolidophyceae</taxon>
        <taxon>Parmales</taxon>
        <taxon>Triparmaceae</taxon>
        <taxon>Tetraparma</taxon>
    </lineage>
</organism>